<gene>
    <name evidence="2" type="ORF">JYB85_17080</name>
</gene>
<sequence>MRILKTAVAGLFVLATNSYAEENSTNSATQATLLQALEGKWIMVGDVMGKPVQYDMEAFATLQGTFTEMHMNDVQVPSEYEARVFISVDKEGKVIAHWLDSFGGKYSVPHGTGQVTGNSLVFHIPYTTGVFRDTLVYDQAHDSWKLTIEGQEKDGTWDHFAKYEITRK</sequence>
<evidence type="ECO:0000313" key="2">
    <source>
        <dbReference type="EMBL" id="QSX36951.1"/>
    </source>
</evidence>
<evidence type="ECO:0008006" key="4">
    <source>
        <dbReference type="Google" id="ProtNLM"/>
    </source>
</evidence>
<feature type="chain" id="PRO_5047270535" description="DUF1579 domain-containing protein" evidence="1">
    <location>
        <begin position="21"/>
        <end position="168"/>
    </location>
</feature>
<dbReference type="EMBL" id="CP071502">
    <property type="protein sequence ID" value="QSX36951.1"/>
    <property type="molecule type" value="Genomic_DNA"/>
</dbReference>
<organism evidence="2 3">
    <name type="scientific">Shewanella sedimentimangrovi</name>
    <dbReference type="NCBI Taxonomy" id="2814293"/>
    <lineage>
        <taxon>Bacteria</taxon>
        <taxon>Pseudomonadati</taxon>
        <taxon>Pseudomonadota</taxon>
        <taxon>Gammaproteobacteria</taxon>
        <taxon>Alteromonadales</taxon>
        <taxon>Shewanellaceae</taxon>
        <taxon>Shewanella</taxon>
    </lineage>
</organism>
<keyword evidence="1" id="KW-0732">Signal</keyword>
<accession>A0ABX7R292</accession>
<dbReference type="Proteomes" id="UP000663207">
    <property type="component" value="Chromosome"/>
</dbReference>
<feature type="signal peptide" evidence="1">
    <location>
        <begin position="1"/>
        <end position="20"/>
    </location>
</feature>
<keyword evidence="3" id="KW-1185">Reference proteome</keyword>
<evidence type="ECO:0000256" key="1">
    <source>
        <dbReference type="SAM" id="SignalP"/>
    </source>
</evidence>
<proteinExistence type="predicted"/>
<name>A0ABX7R292_9GAMM</name>
<reference evidence="2 3" key="1">
    <citation type="submission" date="2021-03" db="EMBL/GenBank/DDBJ databases">
        <title>Novel species identification of genus Shewanella.</title>
        <authorList>
            <person name="Liu G."/>
            <person name="Zhang Q."/>
        </authorList>
    </citation>
    <scope>NUCLEOTIDE SEQUENCE [LARGE SCALE GENOMIC DNA]</scope>
    <source>
        <strain evidence="2 3">FJAT-52962</strain>
    </source>
</reference>
<dbReference type="RefSeq" id="WP_207380239.1">
    <property type="nucleotide sequence ID" value="NZ_CP071502.1"/>
</dbReference>
<evidence type="ECO:0000313" key="3">
    <source>
        <dbReference type="Proteomes" id="UP000663207"/>
    </source>
</evidence>
<protein>
    <recommendedName>
        <fullName evidence="4">DUF1579 domain-containing protein</fullName>
    </recommendedName>
</protein>